<organism evidence="1">
    <name type="scientific">Rhizophora mucronata</name>
    <name type="common">Asiatic mangrove</name>
    <dbReference type="NCBI Taxonomy" id="61149"/>
    <lineage>
        <taxon>Eukaryota</taxon>
        <taxon>Viridiplantae</taxon>
        <taxon>Streptophyta</taxon>
        <taxon>Embryophyta</taxon>
        <taxon>Tracheophyta</taxon>
        <taxon>Spermatophyta</taxon>
        <taxon>Magnoliopsida</taxon>
        <taxon>eudicotyledons</taxon>
        <taxon>Gunneridae</taxon>
        <taxon>Pentapetalae</taxon>
        <taxon>rosids</taxon>
        <taxon>fabids</taxon>
        <taxon>Malpighiales</taxon>
        <taxon>Rhizophoraceae</taxon>
        <taxon>Rhizophora</taxon>
    </lineage>
</organism>
<dbReference type="EMBL" id="GGEC01066841">
    <property type="protein sequence ID" value="MBX47325.1"/>
    <property type="molecule type" value="Transcribed_RNA"/>
</dbReference>
<reference evidence="1" key="1">
    <citation type="submission" date="2018-02" db="EMBL/GenBank/DDBJ databases">
        <title>Rhizophora mucronata_Transcriptome.</title>
        <authorList>
            <person name="Meera S.P."/>
            <person name="Sreeshan A."/>
            <person name="Augustine A."/>
        </authorList>
    </citation>
    <scope>NUCLEOTIDE SEQUENCE</scope>
    <source>
        <tissue evidence="1">Leaf</tissue>
    </source>
</reference>
<dbReference type="AlphaFoldDB" id="A0A2P2NXX1"/>
<accession>A0A2P2NXX1</accession>
<evidence type="ECO:0000313" key="1">
    <source>
        <dbReference type="EMBL" id="MBX47325.1"/>
    </source>
</evidence>
<sequence>MKINKKIVRGLSVARYGMEQFCPTWFYCEIRGREYSFTFLAEFRAES</sequence>
<protein>
    <submittedName>
        <fullName evidence="1">Uncharacterized protein</fullName>
    </submittedName>
</protein>
<proteinExistence type="predicted"/>
<name>A0A2P2NXX1_RHIMU</name>